<dbReference type="Proteomes" id="UP001480082">
    <property type="component" value="Unassembled WGS sequence"/>
</dbReference>
<comment type="caution">
    <text evidence="1">The sequence shown here is derived from an EMBL/GenBank/DDBJ whole genome shotgun (WGS) entry which is preliminary data.</text>
</comment>
<name>A0ACC6SUT0_9HYPH</name>
<accession>A0ACC6SUT0</accession>
<proteinExistence type="predicted"/>
<evidence type="ECO:0000313" key="2">
    <source>
        <dbReference type="Proteomes" id="UP001480082"/>
    </source>
</evidence>
<keyword evidence="2" id="KW-1185">Reference proteome</keyword>
<dbReference type="EMBL" id="JAMYRI010000003">
    <property type="protein sequence ID" value="MER9283494.1"/>
    <property type="molecule type" value="Genomic_DNA"/>
</dbReference>
<organism evidence="1 2">
    <name type="scientific">Mesorhizobium australicum</name>
    <dbReference type="NCBI Taxonomy" id="536018"/>
    <lineage>
        <taxon>Bacteria</taxon>
        <taxon>Pseudomonadati</taxon>
        <taxon>Pseudomonadota</taxon>
        <taxon>Alphaproteobacteria</taxon>
        <taxon>Hyphomicrobiales</taxon>
        <taxon>Phyllobacteriaceae</taxon>
        <taxon>Mesorhizobium</taxon>
    </lineage>
</organism>
<protein>
    <submittedName>
        <fullName evidence="1">Uncharacterized protein</fullName>
    </submittedName>
</protein>
<reference evidence="1 2" key="1">
    <citation type="journal article" date="2024" name="Proc. Natl. Acad. Sci. U.S.A.">
        <title>The evolutionary genomics of adaptation to stress in wild rhizobium bacteria.</title>
        <authorList>
            <person name="Kehlet-Delgado H."/>
            <person name="Montoya A.P."/>
            <person name="Jensen K.T."/>
            <person name="Wendlandt C.E."/>
            <person name="Dexheimer C."/>
            <person name="Roberts M."/>
            <person name="Torres Martinez L."/>
            <person name="Friesen M.L."/>
            <person name="Griffitts J.S."/>
            <person name="Porter S.S."/>
        </authorList>
    </citation>
    <scope>NUCLEOTIDE SEQUENCE [LARGE SCALE GENOMIC DNA]</scope>
    <source>
        <strain evidence="1 2">M0468</strain>
    </source>
</reference>
<evidence type="ECO:0000313" key="1">
    <source>
        <dbReference type="EMBL" id="MER9283494.1"/>
    </source>
</evidence>
<sequence>MISAFPLLLLAREVPACLGSACEPAMPVLRLNVHWWGGFRTLAAARQGNSRTARKLKHKRAKATFKRNICDAKVTRAEMVTKGVETPRMSRNPAMKRRVFDRKLTSRSLSIHASMLSFPHFGRDVRKSGQGPDKMNFLTQLIGYAAAIREFVAPTYRPERYYMRGPGPACARRGTSLGAH</sequence>
<gene>
    <name evidence="1" type="ORF">NKI81_05910</name>
</gene>